<dbReference type="EnsemblPlants" id="ONIVA04G03860.1">
    <property type="protein sequence ID" value="ONIVA04G03860.1"/>
    <property type="gene ID" value="ONIVA04G03860"/>
</dbReference>
<organism evidence="1">
    <name type="scientific">Oryza nivara</name>
    <name type="common">Indian wild rice</name>
    <name type="synonym">Oryza sativa f. spontanea</name>
    <dbReference type="NCBI Taxonomy" id="4536"/>
    <lineage>
        <taxon>Eukaryota</taxon>
        <taxon>Viridiplantae</taxon>
        <taxon>Streptophyta</taxon>
        <taxon>Embryophyta</taxon>
        <taxon>Tracheophyta</taxon>
        <taxon>Spermatophyta</taxon>
        <taxon>Magnoliopsida</taxon>
        <taxon>Liliopsida</taxon>
        <taxon>Poales</taxon>
        <taxon>Poaceae</taxon>
        <taxon>BOP clade</taxon>
        <taxon>Oryzoideae</taxon>
        <taxon>Oryzeae</taxon>
        <taxon>Oryzinae</taxon>
        <taxon>Oryza</taxon>
    </lineage>
</organism>
<dbReference type="Proteomes" id="UP000006591">
    <property type="component" value="Chromosome 4"/>
</dbReference>
<accession>A0A0E0GY90</accession>
<evidence type="ECO:0000313" key="1">
    <source>
        <dbReference type="EnsemblPlants" id="ONIVA04G03860.1"/>
    </source>
</evidence>
<proteinExistence type="predicted"/>
<reference evidence="1" key="1">
    <citation type="submission" date="2015-04" db="UniProtKB">
        <authorList>
            <consortium name="EnsemblPlants"/>
        </authorList>
    </citation>
    <scope>IDENTIFICATION</scope>
    <source>
        <strain evidence="1">SL10</strain>
    </source>
</reference>
<protein>
    <submittedName>
        <fullName evidence="1">Uncharacterized protein</fullName>
    </submittedName>
</protein>
<keyword evidence="2" id="KW-1185">Reference proteome</keyword>
<evidence type="ECO:0000313" key="2">
    <source>
        <dbReference type="Proteomes" id="UP000006591"/>
    </source>
</evidence>
<name>A0A0E0GY90_ORYNI</name>
<dbReference type="Gramene" id="ONIVA04G03860.1">
    <property type="protein sequence ID" value="ONIVA04G03860.1"/>
    <property type="gene ID" value="ONIVA04G03860"/>
</dbReference>
<dbReference type="AlphaFoldDB" id="A0A0E0GY90"/>
<reference evidence="1" key="2">
    <citation type="submission" date="2018-04" db="EMBL/GenBank/DDBJ databases">
        <title>OnivRS2 (Oryza nivara Reference Sequence Version 2).</title>
        <authorList>
            <person name="Zhang J."/>
            <person name="Kudrna D."/>
            <person name="Lee S."/>
            <person name="Talag J."/>
            <person name="Rajasekar S."/>
            <person name="Welchert J."/>
            <person name="Hsing Y.-I."/>
            <person name="Wing R.A."/>
        </authorList>
    </citation>
    <scope>NUCLEOTIDE SEQUENCE [LARGE SCALE GENOMIC DNA]</scope>
    <source>
        <strain evidence="1">SL10</strain>
    </source>
</reference>
<dbReference type="HOGENOM" id="CLU_184042_0_0_1"/>
<sequence>MNEMILFFCDGDECDCDEIYQFEVFVMVTTVTAMSKPPWQYITDGSQTNGLFEIIVTCDGFYTWPVTGAGHH</sequence>